<dbReference type="InterPro" id="IPR053220">
    <property type="entry name" value="Nematode_rcpt-like_serp_H"/>
</dbReference>
<dbReference type="HOGENOM" id="CLU_042960_0_0_1"/>
<dbReference type="CTD" id="190448"/>
<proteinExistence type="predicted"/>
<dbReference type="FunCoup" id="O45965">
    <property type="interactions" value="92"/>
</dbReference>
<feature type="transmembrane region" description="Helical" evidence="1">
    <location>
        <begin position="110"/>
        <end position="130"/>
    </location>
</feature>
<feature type="transmembrane region" description="Helical" evidence="1">
    <location>
        <begin position="35"/>
        <end position="54"/>
    </location>
</feature>
<feature type="transmembrane region" description="Helical" evidence="1">
    <location>
        <begin position="66"/>
        <end position="90"/>
    </location>
</feature>
<dbReference type="PIR" id="T27253">
    <property type="entry name" value="T27253"/>
</dbReference>
<feature type="transmembrane region" description="Helical" evidence="1">
    <location>
        <begin position="211"/>
        <end position="235"/>
    </location>
</feature>
<dbReference type="eggNOG" id="ENOG502TFHX">
    <property type="taxonomic scope" value="Eukaryota"/>
</dbReference>
<dbReference type="InterPro" id="IPR019422">
    <property type="entry name" value="7TM_GPCR_serpentine_rcpt_Srh"/>
</dbReference>
<evidence type="ECO:0000313" key="3">
    <source>
        <dbReference type="Proteomes" id="UP000001940"/>
    </source>
</evidence>
<protein>
    <submittedName>
        <fullName evidence="2">Serpentine Receptor, class H</fullName>
    </submittedName>
</protein>
<dbReference type="RefSeq" id="NP_507371.2">
    <property type="nucleotide sequence ID" value="NM_074970.2"/>
</dbReference>
<evidence type="ECO:0000313" key="4">
    <source>
        <dbReference type="WormBase" id="Y61B8A.1"/>
    </source>
</evidence>
<dbReference type="EMBL" id="BX284605">
    <property type="protein sequence ID" value="CAA16414.2"/>
    <property type="molecule type" value="Genomic_DNA"/>
</dbReference>
<accession>O45965</accession>
<evidence type="ECO:0000313" key="2">
    <source>
        <dbReference type="EMBL" id="CAA16414.2"/>
    </source>
</evidence>
<organism evidence="2 3">
    <name type="scientific">Caenorhabditis elegans</name>
    <dbReference type="NCBI Taxonomy" id="6239"/>
    <lineage>
        <taxon>Eukaryota</taxon>
        <taxon>Metazoa</taxon>
        <taxon>Ecdysozoa</taxon>
        <taxon>Nematoda</taxon>
        <taxon>Chromadorea</taxon>
        <taxon>Rhabditida</taxon>
        <taxon>Rhabditina</taxon>
        <taxon>Rhabditomorpha</taxon>
        <taxon>Rhabditoidea</taxon>
        <taxon>Rhabditidae</taxon>
        <taxon>Peloderinae</taxon>
        <taxon>Caenorhabditis</taxon>
    </lineage>
</organism>
<keyword evidence="2" id="KW-0675">Receptor</keyword>
<dbReference type="AlphaFoldDB" id="O45965"/>
<name>O45965_CAEEL</name>
<keyword evidence="1" id="KW-0472">Membrane</keyword>
<keyword evidence="3" id="KW-1185">Reference proteome</keyword>
<dbReference type="PANTHER" id="PTHR22941:SF51">
    <property type="entry name" value="SERPENTINE RECEPTOR, CLASS H-RELATED"/>
    <property type="match status" value="1"/>
</dbReference>
<keyword evidence="1" id="KW-1133">Transmembrane helix</keyword>
<keyword evidence="1" id="KW-0812">Transmembrane</keyword>
<dbReference type="AGR" id="WB:WBGene00005335"/>
<evidence type="ECO:0000256" key="1">
    <source>
        <dbReference type="SAM" id="Phobius"/>
    </source>
</evidence>
<sequence length="352" mass="41207">MTSALEKYYATNYSNCNLEYNFLASWKGVAYPSHVFQFISLPFQIFAFYVIIFKTPVAMKNVKTPLLINHLFCALLDLLLCTFSTVYYFLPMYGVFFVGVFSWFGIPNVLQILLVWLMMMLTGASYVYFFKCRSSILVQNKFRITRQKTRMIYYSLFFIPWMLTTYFEKLIPEDQDAARQFALTLHPCPTREFFTSEVLIILADNILIERFIWIFPIFGVYFASFPLFQVSTLIYYICIAPSNTISKDTQQRQKVFLFCILFQIFIPLIAVLPAGWVFIVYLTGRYYQTMMNVTFCSLGLHGLAESIAIVTVHRPYRKAVSHMLTEFKKRRRSIKVLPFLANHTRHSVTTGQ</sequence>
<feature type="transmembrane region" description="Helical" evidence="1">
    <location>
        <begin position="151"/>
        <end position="167"/>
    </location>
</feature>
<dbReference type="WormBase" id="Y61B8A.1">
    <property type="protein sequence ID" value="CE33237"/>
    <property type="gene ID" value="WBGene00005335"/>
    <property type="gene designation" value="srh-116"/>
</dbReference>
<dbReference type="UCSC" id="Y61B8A.1">
    <property type="organism name" value="c. elegans"/>
</dbReference>
<reference evidence="2 3" key="1">
    <citation type="journal article" date="1998" name="Science">
        <title>Genome sequence of the nematode C. elegans: a platform for investigating biology.</title>
        <authorList>
            <consortium name="The C. elegans sequencing consortium"/>
            <person name="Sulson J.E."/>
            <person name="Waterston R."/>
        </authorList>
    </citation>
    <scope>NUCLEOTIDE SEQUENCE [LARGE SCALE GENOMIC DNA]</scope>
    <source>
        <strain evidence="2 3">Bristol N2</strain>
    </source>
</reference>
<dbReference type="GeneID" id="190448"/>
<feature type="transmembrane region" description="Helical" evidence="1">
    <location>
        <begin position="291"/>
        <end position="312"/>
    </location>
</feature>
<dbReference type="InParanoid" id="O45965"/>
<dbReference type="PANTHER" id="PTHR22941">
    <property type="entry name" value="SERPENTINE RECEPTOR"/>
    <property type="match status" value="1"/>
</dbReference>
<dbReference type="Pfam" id="PF10318">
    <property type="entry name" value="7TM_GPCR_Srh"/>
    <property type="match status" value="1"/>
</dbReference>
<dbReference type="Proteomes" id="UP000001940">
    <property type="component" value="Chromosome V"/>
</dbReference>
<dbReference type="KEGG" id="cel:CELE_Y61B8A.1"/>
<feature type="transmembrane region" description="Helical" evidence="1">
    <location>
        <begin position="255"/>
        <end position="279"/>
    </location>
</feature>
<dbReference type="PaxDb" id="6239-Y61B8A.1"/>
<gene>
    <name evidence="2 4" type="primary">srh-116</name>
    <name evidence="2" type="ORF">CELE_Y61B8A.1</name>
    <name evidence="4" type="ORF">Y61B8A.1</name>
</gene>
<dbReference type="PhylomeDB" id="O45965"/>